<feature type="region of interest" description="Disordered" evidence="3">
    <location>
        <begin position="2403"/>
        <end position="2427"/>
    </location>
</feature>
<sequence length="2950" mass="307051">MAVKLNKHDLEFILKQIKIAEAHTAGTPLTDMIVQPHLPYGLRTVDGSYNNILPGRELWGAADQTMPRMFDPYWRDEQDGDEMPFGPPGAPVVDNTNYGVDGEQNAPGDMTNGGHSGSVADADPRIISNLIVDQTPANPAAIIAGLRHAGFEGTADELTQAVAAISGPYAVIRTAEIAYHRVESWQNTIQNLTDAIAALDPEAEDYAAQLAQLNGARDGATAALEIAEGQAALFTPELVAAQQGLLDTAAATYGLEFEMDGKTIKLPNVAPDEGLSAPFNGWMTFFGQFFDHGLDLISKGGNGTIYVPLEPDDPLYVPGGHANFMVLTRATQFDGPGPDGVLGTADDTSREQINTTTPFVDQNQTYTSHPSHQVFLREYAMVDGKPLATGHMLDGANGGLPTWADIKAQAKNLLGIELTDRDVFNIPLIRTDLYGEFIRDENGFPQVIVGIGPDGIPNTDDDIVMSGTPDAPLKLNPADGGTEPVRTSHAFLDDIAHNAVPVLDTQGFLRPDGVDLPVDPAGNAVQFDPLTGHNLEYDNELLDRHFITGDGRGNENVGLTAVHHVFHSEHNRQVEAQKLEILKSKDLAFINEWLLTDLASVDDIPAGGAALANYAATLTWDGERLFQSARFATEMQYQHLVFEEFGRKVQPLIDLFIFNTITDIDPAIFSEFANVVYRFGHSMLTEDIGRMFLNDAGEPVTYSRDDEGNLIETVVTDLTAWGDDIGLIEAFLNPIEFDQNGQISHEQAAGAIFRGMTLVHGNEIDEFVVDALRNNLLGLPLDLAAINIARGRDTGMPTLNQARTQLYEASNSTFVKPYANWTDFAANLKTPASIINFIAAYGTHDLILAAEDDVAARRAAATLIVLGGQDAPADRLEFLNGTGAWSGVETGLNLVDLWIGGLAEKKMPFGGMLGSTFNAVFEAQLEMLQDLDRFYYLTRTQGLNLLNELENNAFSKLVMANTDMTLPGPDGVRGTEDDIVNYHVGVDSFAKHDLVLHVDPDKQIGDDPTHEDPALNAVGLTKVQRDDLTTTGPDENYIRFLGGEHVVIGGTEGDDTIISDFGDDALWGGGGNDRIEGGAGVDLIIGGSGDDIITDSGDTGDFIKGEDGDDVIANANGLDVLMGGDGKDVFLVGVDATEVFAGEGDDFVLGGADADFILGNEGDDWIEGGDGFDVLNGDNSELFFNSTIKGHDVLFAGENENDFDAESGDDIMVQGESVMRNEGMFGFDWAIHKGNRVAADSDMRIPIFTNVADDILRDRFDQTEGLSGWKHNDILRGDDRGSTEEIEVELGMVNHELTQAGVDRIDGLRELLGNLVAEIPEGFNGDLESLVAFAGGNILIGGDGHDVIEGRGGDDFIHGDAWLNVRIRLTDIGAANTAENEIATVDSLKHVFTAEDAAHPSWVGKALSELLLAGTIKPSQMHIVREIKYDEDPTGDVDTAVFAGNMSWYEITELDGGIIKVARREMEEVDPQIDEGTDTLVGIERIQFADQIYTVRETGNADPTGRLTISGYPATESNPLTVSADQIRDMNNPNGVVNNITYRWQIERNDGTGDYIDIPNVSGTTFVPDDEHVGLRIRVIGTYIDGGGVIETVTSAATDPVIGVNDEPVGPLLISDMTPTEGQELTATVAFTDPDGMTDAFEELLLTYQWEYSTNGITWTPAEGANSRTFVPGQEHVGAALRVVVTYTDDAANVHVVASAVTTIVGNSVSSNEAVITGDAKPLNVGDNLVQAGDGDNSITGLGGNDVINGGGGSDTLNGGAGMDTLKGGAGADIVNGQAGDDTIIYGSLDGADMIDGGADHDTLRIVESAGGGNDTVQIGLDGAGIITDVNGASVAGIESAQLDLGNGTDTLSYATPNAVTVNLLAGTATGFSYIRNVENVVSGDGNDTLLGNLADNLLDGAGGDDTIRGGFGNDTLIGRAGNDLLYGEAGDDTLRGGDGDDRLDGGQGVDTVSYADASAAVTVTLGSQSPQDTVGAGNDMLVSIENLTGSAFNDTLTGNSGANVIDGGSGQDAMAGGGGDDTYLVDDAGDSVLEDEAGGTDTVRSSLAAYMLAENVENLVLAAGATDGTGNALDNRLTGNSGDNVLDGGAGVDTVVLDGEVSDYDFVYAGANTIVTSPAGGSDTLVNIENVEIGGVVYNMVRGTNAANGIGGPVVGTDAADLVLGFNGADSLLGGGGDDLLVGGAGNDVMAGGAGNDTYLVNNGGDVVSEDPLAIPGSGGIDTIISSVTRNLNNTAQVVGDVENLILTGSGNINGLGNGLDNIISGNSGNNILTGAGGADTLIGNAGDDDLRGGANDDILEGGAGSDLLNGQGGIDIAIFAGSAGDYSFSLGANGLATVTDLVGDGGTDTLTSIERLRFGDGPVLDIASIANGIPDGPAIIFGSEGNDTIIGGPGEDVIIGGPGNDTLNGSDVGDGDDNTTPGTQDDDTFIWNVGDGFDTINGGMEGPNGDVFQIIGNAESETYRIYTYDEAVARIGFAGSDETEIIVTREGEDGVETTIAELTEIEEIIVNGANVAGNGASAGDAFEIYGNFDATNLRPNTITIRGTSGDDTVDISSLQSAHRIVFRSKGGDDTIVGTLRPQDVVELPDGTTLDDYDLVQNVNGTITLSGESHSVTFYSTGGLPQFSSGDDDGAHDDDEDDDAPPSGNDDGDDDDGHGSCDDGDEAGDPAPNPIGASVILGTEQADALTGTADGETIMGLGGRDVVFAGSGDDNVMGGSGADMLYGDAGNDRILAGAGGDLVTGGAGNDTVFGQGGDDMIVAQADDGDDVYYGDGMSGGSGNDTLDMSAIGANITADLGTGFMGRGSVSSAASGSDTIWGVENIVTGSGNDTITGSNAANVMDGGTGNDTFRFLSAAAADGDTIIGFQPGDKIDLSGMDANWCESGNQSFTLVSDAFTGAKGELLVTHETQDGESYTVVQGNISGGSDADFKFSIKGSHDLTASDFNL</sequence>
<dbReference type="PROSITE" id="PS50292">
    <property type="entry name" value="PEROXIDASE_3"/>
    <property type="match status" value="1"/>
</dbReference>
<dbReference type="HOGENOM" id="CLU_000493_0_0_5"/>
<dbReference type="eggNOG" id="COG2931">
    <property type="taxonomic scope" value="Bacteria"/>
</dbReference>
<dbReference type="InterPro" id="IPR010255">
    <property type="entry name" value="Haem_peroxidase_sf"/>
</dbReference>
<feature type="compositionally biased region" description="Acidic residues" evidence="3">
    <location>
        <begin position="2631"/>
        <end position="2669"/>
    </location>
</feature>
<evidence type="ECO:0000256" key="3">
    <source>
        <dbReference type="SAM" id="MobiDB-lite"/>
    </source>
</evidence>
<dbReference type="InterPro" id="IPR018511">
    <property type="entry name" value="Hemolysin-typ_Ca-bd_CS"/>
</dbReference>
<accession>Q11K84</accession>
<name>Q11K84_CHESB</name>
<dbReference type="SUPFAM" id="SSF48113">
    <property type="entry name" value="Heme-dependent peroxidases"/>
    <property type="match status" value="1"/>
</dbReference>
<dbReference type="Gene3D" id="2.60.40.2700">
    <property type="match status" value="1"/>
</dbReference>
<dbReference type="PANTHER" id="PTHR38340">
    <property type="entry name" value="S-LAYER PROTEIN"/>
    <property type="match status" value="1"/>
</dbReference>
<evidence type="ECO:0000313" key="4">
    <source>
        <dbReference type="EMBL" id="ABG62191.1"/>
    </source>
</evidence>
<keyword evidence="2" id="KW-0964">Secreted</keyword>
<dbReference type="GO" id="GO:0020037">
    <property type="term" value="F:heme binding"/>
    <property type="evidence" value="ECO:0007669"/>
    <property type="project" value="InterPro"/>
</dbReference>
<dbReference type="InterPro" id="IPR037120">
    <property type="entry name" value="Haem_peroxidase_sf_animal"/>
</dbReference>
<dbReference type="PeroxiBase" id="4176">
    <property type="entry name" value="MspPxc01"/>
</dbReference>
<dbReference type="GO" id="GO:0005509">
    <property type="term" value="F:calcium ion binding"/>
    <property type="evidence" value="ECO:0007669"/>
    <property type="project" value="InterPro"/>
</dbReference>
<keyword evidence="4" id="KW-0575">Peroxidase</keyword>
<keyword evidence="4" id="KW-0560">Oxidoreductase</keyword>
<dbReference type="SUPFAM" id="SSF51120">
    <property type="entry name" value="beta-Roll"/>
    <property type="match status" value="9"/>
</dbReference>
<dbReference type="InterPro" id="IPR001343">
    <property type="entry name" value="Hemolysn_Ca-bd"/>
</dbReference>
<dbReference type="PANTHER" id="PTHR38340:SF1">
    <property type="entry name" value="S-LAYER PROTEIN"/>
    <property type="match status" value="1"/>
</dbReference>
<dbReference type="CDD" id="cd09821">
    <property type="entry name" value="An_peroxidase_bacterial_2"/>
    <property type="match status" value="1"/>
</dbReference>
<dbReference type="InterPro" id="IPR011049">
    <property type="entry name" value="Serralysin-like_metalloprot_C"/>
</dbReference>
<dbReference type="PROSITE" id="PS00330">
    <property type="entry name" value="HEMOLYSIN_CALCIUM"/>
    <property type="match status" value="11"/>
</dbReference>
<dbReference type="KEGG" id="mes:Meso_0791"/>
<evidence type="ECO:0000256" key="1">
    <source>
        <dbReference type="ARBA" id="ARBA00004613"/>
    </source>
</evidence>
<protein>
    <submittedName>
        <fullName evidence="4">Animal heme peroxidase</fullName>
    </submittedName>
</protein>
<dbReference type="STRING" id="266779.Meso_0791"/>
<dbReference type="Pfam" id="PF03098">
    <property type="entry name" value="An_peroxidase"/>
    <property type="match status" value="3"/>
</dbReference>
<dbReference type="Gene3D" id="1.10.640.10">
    <property type="entry name" value="Haem peroxidase domain superfamily, animal type"/>
    <property type="match status" value="1"/>
</dbReference>
<evidence type="ECO:0000256" key="2">
    <source>
        <dbReference type="ARBA" id="ARBA00022525"/>
    </source>
</evidence>
<dbReference type="Gene3D" id="2.150.10.10">
    <property type="entry name" value="Serralysin-like metalloprotease, C-terminal"/>
    <property type="match status" value="8"/>
</dbReference>
<dbReference type="GO" id="GO:0006979">
    <property type="term" value="P:response to oxidative stress"/>
    <property type="evidence" value="ECO:0007669"/>
    <property type="project" value="InterPro"/>
</dbReference>
<organism evidence="4">
    <name type="scientific">Chelativorans sp. (strain BNC1)</name>
    <dbReference type="NCBI Taxonomy" id="266779"/>
    <lineage>
        <taxon>Bacteria</taxon>
        <taxon>Pseudomonadati</taxon>
        <taxon>Pseudomonadota</taxon>
        <taxon>Alphaproteobacteria</taxon>
        <taxon>Hyphomicrobiales</taxon>
        <taxon>Phyllobacteriaceae</taxon>
        <taxon>Chelativorans</taxon>
    </lineage>
</organism>
<dbReference type="PRINTS" id="PR00313">
    <property type="entry name" value="CABNDNGRPT"/>
</dbReference>
<gene>
    <name evidence="4" type="ordered locus">Meso_0791</name>
</gene>
<feature type="region of interest" description="Disordered" evidence="3">
    <location>
        <begin position="2621"/>
        <end position="2678"/>
    </location>
</feature>
<reference evidence="4" key="1">
    <citation type="submission" date="2006-06" db="EMBL/GenBank/DDBJ databases">
        <title>Complete sequence of chromosome of Chelativorans sp. BNC1.</title>
        <authorList>
            <consortium name="US DOE Joint Genome Institute"/>
            <person name="Copeland A."/>
            <person name="Lucas S."/>
            <person name="Lapidus A."/>
            <person name="Barry K."/>
            <person name="Detter J.C."/>
            <person name="Glavina del Rio T."/>
            <person name="Hammon N."/>
            <person name="Israni S."/>
            <person name="Dalin E."/>
            <person name="Tice H."/>
            <person name="Pitluck S."/>
            <person name="Chertkov O."/>
            <person name="Brettin T."/>
            <person name="Bruce D."/>
            <person name="Han C."/>
            <person name="Tapia R."/>
            <person name="Gilna P."/>
            <person name="Schmutz J."/>
            <person name="Larimer F."/>
            <person name="Land M."/>
            <person name="Hauser L."/>
            <person name="Kyrpides N."/>
            <person name="Mikhailova N."/>
            <person name="Richardson P."/>
        </authorList>
    </citation>
    <scope>NUCLEOTIDE SEQUENCE</scope>
    <source>
        <strain evidence="4">BNC1</strain>
    </source>
</reference>
<dbReference type="GO" id="GO:0004601">
    <property type="term" value="F:peroxidase activity"/>
    <property type="evidence" value="ECO:0007669"/>
    <property type="project" value="UniProtKB-KW"/>
</dbReference>
<dbReference type="InterPro" id="IPR050557">
    <property type="entry name" value="RTX_toxin/Mannuronan_C5-epim"/>
</dbReference>
<dbReference type="Pfam" id="PF00353">
    <property type="entry name" value="HemolysinCabind"/>
    <property type="match status" value="15"/>
</dbReference>
<dbReference type="GO" id="GO:0005576">
    <property type="term" value="C:extracellular region"/>
    <property type="evidence" value="ECO:0007669"/>
    <property type="project" value="UniProtKB-SubCell"/>
</dbReference>
<proteinExistence type="predicted"/>
<dbReference type="InterPro" id="IPR019791">
    <property type="entry name" value="Haem_peroxidase_animal"/>
</dbReference>
<dbReference type="EMBL" id="CP000390">
    <property type="protein sequence ID" value="ABG62191.1"/>
    <property type="molecule type" value="Genomic_DNA"/>
</dbReference>
<comment type="subcellular location">
    <subcellularLocation>
        <location evidence="1">Secreted</location>
    </subcellularLocation>
</comment>